<reference evidence="8 9" key="1">
    <citation type="submission" date="2019-01" db="EMBL/GenBank/DDBJ databases">
        <authorList>
            <person name="Chen W.-M."/>
        </authorList>
    </citation>
    <scope>NUCLEOTIDE SEQUENCE [LARGE SCALE GENOMIC DNA]</scope>
    <source>
        <strain evidence="8 9">TLA-22</strain>
    </source>
</reference>
<feature type="domain" description="EamA" evidence="7">
    <location>
        <begin position="162"/>
        <end position="292"/>
    </location>
</feature>
<dbReference type="Proteomes" id="UP000282977">
    <property type="component" value="Unassembled WGS sequence"/>
</dbReference>
<feature type="transmembrane region" description="Helical" evidence="6">
    <location>
        <begin position="19"/>
        <end position="38"/>
    </location>
</feature>
<proteinExistence type="inferred from homology"/>
<evidence type="ECO:0000256" key="5">
    <source>
        <dbReference type="ARBA" id="ARBA00023136"/>
    </source>
</evidence>
<feature type="transmembrane region" description="Helical" evidence="6">
    <location>
        <begin position="276"/>
        <end position="296"/>
    </location>
</feature>
<dbReference type="OrthoDB" id="8770617at2"/>
<dbReference type="InterPro" id="IPR000620">
    <property type="entry name" value="EamA_dom"/>
</dbReference>
<feature type="transmembrane region" description="Helical" evidence="6">
    <location>
        <begin position="105"/>
        <end position="127"/>
    </location>
</feature>
<comment type="caution">
    <text evidence="8">The sequence shown here is derived from an EMBL/GenBank/DDBJ whole genome shotgun (WGS) entry which is preliminary data.</text>
</comment>
<keyword evidence="3 6" id="KW-0812">Transmembrane</keyword>
<feature type="transmembrane region" description="Helical" evidence="6">
    <location>
        <begin position="250"/>
        <end position="270"/>
    </location>
</feature>
<comment type="subcellular location">
    <subcellularLocation>
        <location evidence="1">Membrane</location>
        <topology evidence="1">Multi-pass membrane protein</topology>
    </subcellularLocation>
</comment>
<dbReference type="PANTHER" id="PTHR32322:SF2">
    <property type="entry name" value="EAMA DOMAIN-CONTAINING PROTEIN"/>
    <property type="match status" value="1"/>
</dbReference>
<evidence type="ECO:0000256" key="3">
    <source>
        <dbReference type="ARBA" id="ARBA00022692"/>
    </source>
</evidence>
<accession>A0A437JDJ1</accession>
<name>A0A437JDJ1_9SPHN</name>
<dbReference type="AlphaFoldDB" id="A0A437JDJ1"/>
<gene>
    <name evidence="8" type="ORF">ENE74_03945</name>
</gene>
<evidence type="ECO:0000256" key="6">
    <source>
        <dbReference type="SAM" id="Phobius"/>
    </source>
</evidence>
<feature type="transmembrane region" description="Helical" evidence="6">
    <location>
        <begin position="78"/>
        <end position="99"/>
    </location>
</feature>
<dbReference type="Pfam" id="PF00892">
    <property type="entry name" value="EamA"/>
    <property type="match status" value="2"/>
</dbReference>
<dbReference type="GO" id="GO:0016020">
    <property type="term" value="C:membrane"/>
    <property type="evidence" value="ECO:0007669"/>
    <property type="project" value="UniProtKB-SubCell"/>
</dbReference>
<keyword evidence="5 6" id="KW-0472">Membrane</keyword>
<evidence type="ECO:0000313" key="8">
    <source>
        <dbReference type="EMBL" id="RVT43760.1"/>
    </source>
</evidence>
<feature type="domain" description="EamA" evidence="7">
    <location>
        <begin position="20"/>
        <end position="150"/>
    </location>
</feature>
<feature type="transmembrane region" description="Helical" evidence="6">
    <location>
        <begin position="160"/>
        <end position="179"/>
    </location>
</feature>
<feature type="transmembrane region" description="Helical" evidence="6">
    <location>
        <begin position="224"/>
        <end position="243"/>
    </location>
</feature>
<feature type="transmembrane region" description="Helical" evidence="6">
    <location>
        <begin position="50"/>
        <end position="66"/>
    </location>
</feature>
<dbReference type="SUPFAM" id="SSF103481">
    <property type="entry name" value="Multidrug resistance efflux transporter EmrE"/>
    <property type="match status" value="2"/>
</dbReference>
<dbReference type="PANTHER" id="PTHR32322">
    <property type="entry name" value="INNER MEMBRANE TRANSPORTER"/>
    <property type="match status" value="1"/>
</dbReference>
<keyword evidence="4 6" id="KW-1133">Transmembrane helix</keyword>
<evidence type="ECO:0000256" key="4">
    <source>
        <dbReference type="ARBA" id="ARBA00022989"/>
    </source>
</evidence>
<evidence type="ECO:0000256" key="1">
    <source>
        <dbReference type="ARBA" id="ARBA00004141"/>
    </source>
</evidence>
<dbReference type="RefSeq" id="WP_127689300.1">
    <property type="nucleotide sequence ID" value="NZ_RZUL01000001.1"/>
</dbReference>
<keyword evidence="9" id="KW-1185">Reference proteome</keyword>
<evidence type="ECO:0000256" key="2">
    <source>
        <dbReference type="ARBA" id="ARBA00007362"/>
    </source>
</evidence>
<evidence type="ECO:0000313" key="9">
    <source>
        <dbReference type="Proteomes" id="UP000282977"/>
    </source>
</evidence>
<dbReference type="InterPro" id="IPR050638">
    <property type="entry name" value="AA-Vitamin_Transporters"/>
</dbReference>
<protein>
    <submittedName>
        <fullName evidence="8">DMT family transporter</fullName>
    </submittedName>
</protein>
<dbReference type="EMBL" id="RZUL01000001">
    <property type="protein sequence ID" value="RVT43760.1"/>
    <property type="molecule type" value="Genomic_DNA"/>
</dbReference>
<feature type="transmembrane region" description="Helical" evidence="6">
    <location>
        <begin position="134"/>
        <end position="154"/>
    </location>
</feature>
<comment type="similarity">
    <text evidence="2">Belongs to the EamA transporter family.</text>
</comment>
<sequence>MSVSIATSEETAAPAPPRFAFLALFCGNVALAFGPLLVRLADIGPVAAGFWRLSLAVPLLMLLARWRGHGLSGISRSLWPVIALGGLFFAADLASWHAGIMLTKVANATLFGNITSLLLPIWGIVVLRQRPGRLQGIAIALAVAGTALLMGNSYELSPRYLRGDLLCILAGVLYTGYILSIQRVRQVLDSWSLLAASTIAAAVPMLVFAWAAGETILPTDWTPVIVLALLSQVIGQGLVVYALAWFTPLIVGLTLLVQPLVGALIGWLAFGETLSLTDAVGACAIALALVLVRLPVRD</sequence>
<organism evidence="8 9">
    <name type="scientific">Sphingobium algorifonticola</name>
    <dbReference type="NCBI Taxonomy" id="2008318"/>
    <lineage>
        <taxon>Bacteria</taxon>
        <taxon>Pseudomonadati</taxon>
        <taxon>Pseudomonadota</taxon>
        <taxon>Alphaproteobacteria</taxon>
        <taxon>Sphingomonadales</taxon>
        <taxon>Sphingomonadaceae</taxon>
        <taxon>Sphingobium</taxon>
    </lineage>
</organism>
<evidence type="ECO:0000259" key="7">
    <source>
        <dbReference type="Pfam" id="PF00892"/>
    </source>
</evidence>
<dbReference type="InterPro" id="IPR037185">
    <property type="entry name" value="EmrE-like"/>
</dbReference>
<feature type="transmembrane region" description="Helical" evidence="6">
    <location>
        <begin position="191"/>
        <end position="212"/>
    </location>
</feature>